<feature type="compositionally biased region" description="Acidic residues" evidence="1">
    <location>
        <begin position="790"/>
        <end position="799"/>
    </location>
</feature>
<accession>A0A649VQY6</accession>
<feature type="compositionally biased region" description="Basic and acidic residues" evidence="1">
    <location>
        <begin position="914"/>
        <end position="936"/>
    </location>
</feature>
<feature type="compositionally biased region" description="Acidic residues" evidence="1">
    <location>
        <begin position="425"/>
        <end position="447"/>
    </location>
</feature>
<protein>
    <submittedName>
        <fullName evidence="2">Uncharacterized protein</fullName>
    </submittedName>
</protein>
<proteinExistence type="predicted"/>
<dbReference type="EMBL" id="MN586040">
    <property type="protein sequence ID" value="QGJ94876.1"/>
    <property type="molecule type" value="Genomic_DNA"/>
</dbReference>
<gene>
    <name evidence="2" type="primary">13</name>
    <name evidence="2" type="ORF">SEA_STORMAGEDDON_13</name>
</gene>
<feature type="region of interest" description="Disordered" evidence="1">
    <location>
        <begin position="874"/>
        <end position="984"/>
    </location>
</feature>
<feature type="compositionally biased region" description="Polar residues" evidence="1">
    <location>
        <begin position="877"/>
        <end position="886"/>
    </location>
</feature>
<organism evidence="2 3">
    <name type="scientific">Gordonia phage Stormageddon</name>
    <dbReference type="NCBI Taxonomy" id="2656541"/>
    <lineage>
        <taxon>Viruses</taxon>
        <taxon>Duplodnaviria</taxon>
        <taxon>Heunggongvirae</taxon>
        <taxon>Uroviricota</taxon>
        <taxon>Caudoviricetes</taxon>
        <taxon>Stormageddonvirus</taxon>
        <taxon>Stormageddonvirus Stormageddon</taxon>
    </lineage>
</organism>
<feature type="compositionally biased region" description="Basic and acidic residues" evidence="1">
    <location>
        <begin position="513"/>
        <end position="531"/>
    </location>
</feature>
<reference evidence="2 3" key="1">
    <citation type="submission" date="2019-10" db="EMBL/GenBank/DDBJ databases">
        <authorList>
            <person name="Garlena R.A."/>
            <person name="Russell D.A."/>
            <person name="Pope W.H."/>
            <person name="Jacobs-Sera D."/>
            <person name="Hatfull G.F."/>
        </authorList>
    </citation>
    <scope>NUCLEOTIDE SEQUENCE [LARGE SCALE GENOMIC DNA]</scope>
</reference>
<evidence type="ECO:0000256" key="1">
    <source>
        <dbReference type="SAM" id="MobiDB-lite"/>
    </source>
</evidence>
<feature type="region of interest" description="Disordered" evidence="1">
    <location>
        <begin position="323"/>
        <end position="347"/>
    </location>
</feature>
<dbReference type="GeneID" id="64766722"/>
<feature type="compositionally biased region" description="Low complexity" evidence="1">
    <location>
        <begin position="450"/>
        <end position="460"/>
    </location>
</feature>
<feature type="region of interest" description="Disordered" evidence="1">
    <location>
        <begin position="1044"/>
        <end position="1068"/>
    </location>
</feature>
<dbReference type="Proteomes" id="UP000423065">
    <property type="component" value="Segment"/>
</dbReference>
<name>A0A649VQY6_9CAUD</name>
<feature type="region of interest" description="Disordered" evidence="1">
    <location>
        <begin position="661"/>
        <end position="818"/>
    </location>
</feature>
<feature type="compositionally biased region" description="Basic and acidic residues" evidence="1">
    <location>
        <begin position="891"/>
        <end position="902"/>
    </location>
</feature>
<dbReference type="RefSeq" id="YP_010059489.1">
    <property type="nucleotide sequence ID" value="NC_054726.1"/>
</dbReference>
<sequence>MSVTKGGNVRTSSNSVVANRDILALAEEKGFDLIEGFSTRKGYIYTVTRAISARVNQNYDGFPSEELKKAYKTFLGKPVFVNHLNDDPTKARGRVVGARYVENGDDKYIEVIQEVNAQKFPLLAKELTEAGLDSVSMGCSAERTICSFCGNVATGMFDMCAHVLNSKGQKLRRAGANGVEDVLVYEECRDLGFFELSYVFDPADETAVVSNLVVAGKQAALPVDDIPPAKSASVGAYNRIYCDYPGCGNWAINKSERHQSSWVSGGGELRPHDYCSEDHRTAYEAEFPSWNVEAAVRNPIKFHALQLQAYGEVEAPEAVDTLRDDSEEQEEEFHQYVKSPPELSMPDLDRARELERREEMGEGYEDFSDYLQDGIADDDVSLDEDVMSDPNAVGEMRDDLTDEGREDDSPVDINEVENFGQDPLDALDSDTEDVDLDGVDEMTDPDDIQPAPDDNPFAPAAEDDDVMVDPDDMVIEDEDAAPPVAQPETNEVAPKPPQDEPKSDQVSPPAPPKVEKPNNEPAPKDSPEKKRTTPAPDDEAAPAKDDAEPEDSADSNVRVDDDGETEVSDLADQLGISEDQLLQLDPEDLMALLDVEDDETDEEKKMAPQASTRRHAAETETAAESETCEHPGCDRGPSNGWRLYLTKGKQLCMEHAEDVFGARRKNTTARKDSTMSEGSLAQRGRVASRRRTADDSRNDQGEFEETFLSETPPAEPVETGEGEGDAPNSEDQLVASIRRQQAQLARIRRAKRKQADGGFLGDGSSEGETAEVINPPLSGTDEQELKGDFESADPNEGVEETQPKDASRKARIARRRRHHFESFVQRTAGKSVEEAKSIGELRSWVTAYCKEANVRAEVMYPVVKGTVLALRKRASDNENSGTSGDQSEPPEFIKEKIEDSKESRRKQTSAGRRKMADEKLDVAAPDGRVDVERPVADDTDDEAQASQFDKGDFGDNAGDDKADPDLSTDQNWAPGNGKSSARVKKASGVNAVRLADAMITAGIEPEDNRWTLASQFEQFAASVVDDRLALLERVNQVNASRRPIAQKTAGTRGARSANIPQNMSSRAVAPQGRVTVAANDSSTDSDIFL</sequence>
<keyword evidence="3" id="KW-1185">Reference proteome</keyword>
<feature type="compositionally biased region" description="Basic and acidic residues" evidence="1">
    <location>
        <begin position="949"/>
        <end position="964"/>
    </location>
</feature>
<feature type="compositionally biased region" description="Polar residues" evidence="1">
    <location>
        <begin position="967"/>
        <end position="979"/>
    </location>
</feature>
<evidence type="ECO:0000313" key="3">
    <source>
        <dbReference type="Proteomes" id="UP000423065"/>
    </source>
</evidence>
<feature type="region of interest" description="Disordered" evidence="1">
    <location>
        <begin position="381"/>
        <end position="582"/>
    </location>
</feature>
<feature type="compositionally biased region" description="Acidic residues" evidence="1">
    <location>
        <begin position="461"/>
        <end position="480"/>
    </location>
</feature>
<evidence type="ECO:0000313" key="2">
    <source>
        <dbReference type="EMBL" id="QGJ94876.1"/>
    </source>
</evidence>
<feature type="region of interest" description="Disordered" evidence="1">
    <location>
        <begin position="595"/>
        <end position="639"/>
    </location>
</feature>
<feature type="compositionally biased region" description="Basic and acidic residues" evidence="1">
    <location>
        <begin position="691"/>
        <end position="700"/>
    </location>
</feature>
<feature type="compositionally biased region" description="Basic residues" evidence="1">
    <location>
        <begin position="809"/>
        <end position="818"/>
    </location>
</feature>
<dbReference type="KEGG" id="vg:64766722"/>
<feature type="compositionally biased region" description="Basic residues" evidence="1">
    <location>
        <begin position="903"/>
        <end position="913"/>
    </location>
</feature>